<reference evidence="2" key="2">
    <citation type="submission" date="2023-06" db="EMBL/GenBank/DDBJ databases">
        <authorList>
            <person name="Ma L."/>
            <person name="Liu K.-W."/>
            <person name="Li Z."/>
            <person name="Hsiao Y.-Y."/>
            <person name="Qi Y."/>
            <person name="Fu T."/>
            <person name="Tang G."/>
            <person name="Zhang D."/>
            <person name="Sun W.-H."/>
            <person name="Liu D.-K."/>
            <person name="Li Y."/>
            <person name="Chen G.-Z."/>
            <person name="Liu X.-D."/>
            <person name="Liao X.-Y."/>
            <person name="Jiang Y.-T."/>
            <person name="Yu X."/>
            <person name="Hao Y."/>
            <person name="Huang J."/>
            <person name="Zhao X.-W."/>
            <person name="Ke S."/>
            <person name="Chen Y.-Y."/>
            <person name="Wu W.-L."/>
            <person name="Hsu J.-L."/>
            <person name="Lin Y.-F."/>
            <person name="Huang M.-D."/>
            <person name="Li C.-Y."/>
            <person name="Huang L."/>
            <person name="Wang Z.-W."/>
            <person name="Zhao X."/>
            <person name="Zhong W.-Y."/>
            <person name="Peng D.-H."/>
            <person name="Ahmad S."/>
            <person name="Lan S."/>
            <person name="Zhang J.-S."/>
            <person name="Tsai W.-C."/>
            <person name="Van De Peer Y."/>
            <person name="Liu Z.-J."/>
        </authorList>
    </citation>
    <scope>NUCLEOTIDE SEQUENCE</scope>
    <source>
        <strain evidence="2">CP</strain>
        <tissue evidence="2">Leaves</tissue>
    </source>
</reference>
<dbReference type="AlphaFoldDB" id="A0AAV9EDS4"/>
<gene>
    <name evidence="2" type="ORF">QJS10_CPA07g01122</name>
</gene>
<accession>A0AAV9EDS4</accession>
<keyword evidence="3" id="KW-1185">Reference proteome</keyword>
<protein>
    <recommendedName>
        <fullName evidence="1">DUF7028 domain-containing protein</fullName>
    </recommendedName>
</protein>
<dbReference type="Proteomes" id="UP001180020">
    <property type="component" value="Unassembled WGS sequence"/>
</dbReference>
<name>A0AAV9EDS4_ACOCL</name>
<proteinExistence type="predicted"/>
<evidence type="ECO:0000313" key="2">
    <source>
        <dbReference type="EMBL" id="KAK1311908.1"/>
    </source>
</evidence>
<feature type="domain" description="DUF7028" evidence="1">
    <location>
        <begin position="96"/>
        <end position="154"/>
    </location>
</feature>
<comment type="caution">
    <text evidence="2">The sequence shown here is derived from an EMBL/GenBank/DDBJ whole genome shotgun (WGS) entry which is preliminary data.</text>
</comment>
<reference evidence="2" key="1">
    <citation type="journal article" date="2023" name="Nat. Commun.">
        <title>Diploid and tetraploid genomes of Acorus and the evolution of monocots.</title>
        <authorList>
            <person name="Ma L."/>
            <person name="Liu K.W."/>
            <person name="Li Z."/>
            <person name="Hsiao Y.Y."/>
            <person name="Qi Y."/>
            <person name="Fu T."/>
            <person name="Tang G.D."/>
            <person name="Zhang D."/>
            <person name="Sun W.H."/>
            <person name="Liu D.K."/>
            <person name="Li Y."/>
            <person name="Chen G.Z."/>
            <person name="Liu X.D."/>
            <person name="Liao X.Y."/>
            <person name="Jiang Y.T."/>
            <person name="Yu X."/>
            <person name="Hao Y."/>
            <person name="Huang J."/>
            <person name="Zhao X.W."/>
            <person name="Ke S."/>
            <person name="Chen Y.Y."/>
            <person name="Wu W.L."/>
            <person name="Hsu J.L."/>
            <person name="Lin Y.F."/>
            <person name="Huang M.D."/>
            <person name="Li C.Y."/>
            <person name="Huang L."/>
            <person name="Wang Z.W."/>
            <person name="Zhao X."/>
            <person name="Zhong W.Y."/>
            <person name="Peng D.H."/>
            <person name="Ahmad S."/>
            <person name="Lan S."/>
            <person name="Zhang J.S."/>
            <person name="Tsai W.C."/>
            <person name="Van de Peer Y."/>
            <person name="Liu Z.J."/>
        </authorList>
    </citation>
    <scope>NUCLEOTIDE SEQUENCE</scope>
    <source>
        <strain evidence="2">CP</strain>
    </source>
</reference>
<sequence>MGSKTISVQDIWTELDEALHKDRLEATQHNPQHEQISITESAAAVAEHKTAAAEALTRDKLINGVKQRMETLGWMDPKSVSERSGKIRLQQQSFRKTAPRTMKENISNATQHVVAMGWKAESESCGRYPVTRYILPDGMVFYSICKVVNLLMEQAGVSMGIGTPEVETEVVTKKRGHS</sequence>
<evidence type="ECO:0000313" key="3">
    <source>
        <dbReference type="Proteomes" id="UP001180020"/>
    </source>
</evidence>
<dbReference type="Pfam" id="PF22970">
    <property type="entry name" value="DUF7028"/>
    <property type="match status" value="1"/>
</dbReference>
<dbReference type="InterPro" id="IPR054292">
    <property type="entry name" value="DUF7028"/>
</dbReference>
<dbReference type="EMBL" id="JAUJYO010000007">
    <property type="protein sequence ID" value="KAK1311908.1"/>
    <property type="molecule type" value="Genomic_DNA"/>
</dbReference>
<evidence type="ECO:0000259" key="1">
    <source>
        <dbReference type="Pfam" id="PF22970"/>
    </source>
</evidence>
<organism evidence="2 3">
    <name type="scientific">Acorus calamus</name>
    <name type="common">Sweet flag</name>
    <dbReference type="NCBI Taxonomy" id="4465"/>
    <lineage>
        <taxon>Eukaryota</taxon>
        <taxon>Viridiplantae</taxon>
        <taxon>Streptophyta</taxon>
        <taxon>Embryophyta</taxon>
        <taxon>Tracheophyta</taxon>
        <taxon>Spermatophyta</taxon>
        <taxon>Magnoliopsida</taxon>
        <taxon>Liliopsida</taxon>
        <taxon>Acoraceae</taxon>
        <taxon>Acorus</taxon>
    </lineage>
</organism>